<feature type="region of interest" description="Disordered" evidence="1">
    <location>
        <begin position="1"/>
        <end position="29"/>
    </location>
</feature>
<proteinExistence type="predicted"/>
<evidence type="ECO:0000313" key="3">
    <source>
        <dbReference type="Proteomes" id="UP000078240"/>
    </source>
</evidence>
<reference evidence="2 3" key="1">
    <citation type="submission" date="2016-01" db="EMBL/GenBank/DDBJ databases">
        <title>Biosynthesis of antibiotic leucinostatins and their inhibition on Phytophthora in bio-control Purpureocillium lilacinum.</title>
        <authorList>
            <person name="Wang G."/>
            <person name="Liu Z."/>
            <person name="Lin R."/>
            <person name="Li E."/>
            <person name="Mao Z."/>
            <person name="Ling J."/>
            <person name="Yin W."/>
            <person name="Xie B."/>
        </authorList>
    </citation>
    <scope>NUCLEOTIDE SEQUENCE [LARGE SCALE GENOMIC DNA]</scope>
    <source>
        <strain evidence="2">PLBJ-1</strain>
    </source>
</reference>
<gene>
    <name evidence="2" type="ORF">VFPBJ_04903</name>
</gene>
<comment type="caution">
    <text evidence="2">The sequence shown here is derived from an EMBL/GenBank/DDBJ whole genome shotgun (WGS) entry which is preliminary data.</text>
</comment>
<dbReference type="AlphaFoldDB" id="A0A179GYX6"/>
<evidence type="ECO:0000256" key="1">
    <source>
        <dbReference type="SAM" id="MobiDB-lite"/>
    </source>
</evidence>
<evidence type="ECO:0000313" key="2">
    <source>
        <dbReference type="EMBL" id="OAQ82319.1"/>
    </source>
</evidence>
<name>A0A179GYX6_PURLI</name>
<organism evidence="2 3">
    <name type="scientific">Purpureocillium lilacinum</name>
    <name type="common">Paecilomyces lilacinus</name>
    <dbReference type="NCBI Taxonomy" id="33203"/>
    <lineage>
        <taxon>Eukaryota</taxon>
        <taxon>Fungi</taxon>
        <taxon>Dikarya</taxon>
        <taxon>Ascomycota</taxon>
        <taxon>Pezizomycotina</taxon>
        <taxon>Sordariomycetes</taxon>
        <taxon>Hypocreomycetidae</taxon>
        <taxon>Hypocreales</taxon>
        <taxon>Ophiocordycipitaceae</taxon>
        <taxon>Purpureocillium</taxon>
    </lineage>
</organism>
<dbReference type="Proteomes" id="UP000078240">
    <property type="component" value="Unassembled WGS sequence"/>
</dbReference>
<accession>A0A179GYX6</accession>
<protein>
    <submittedName>
        <fullName evidence="2">Uncharacterized protein</fullName>
    </submittedName>
</protein>
<dbReference type="EMBL" id="LSBH01000003">
    <property type="protein sequence ID" value="OAQ82319.1"/>
    <property type="molecule type" value="Genomic_DNA"/>
</dbReference>
<sequence>MLTRARGLGPSGPVEPLPARHRHRPFPSPSPAHSFAVAIVVVVVVAATQPPPTPTFAEPGHDPLPLAPDRDCASNDGFTLPKRGGCLGNQTRFDGCAAPGRALVELERQDAAHQC</sequence>